<organism evidence="1 2">
    <name type="scientific">Vibrio cholerae</name>
    <dbReference type="NCBI Taxonomy" id="666"/>
    <lineage>
        <taxon>Bacteria</taxon>
        <taxon>Pseudomonadati</taxon>
        <taxon>Pseudomonadota</taxon>
        <taxon>Gammaproteobacteria</taxon>
        <taxon>Vibrionales</taxon>
        <taxon>Vibrionaceae</taxon>
        <taxon>Vibrio</taxon>
    </lineage>
</organism>
<accession>A0ABD7SSA2</accession>
<comment type="caution">
    <text evidence="1">The sequence shown here is derived from an EMBL/GenBank/DDBJ whole genome shotgun (WGS) entry which is preliminary data.</text>
</comment>
<evidence type="ECO:0000313" key="2">
    <source>
        <dbReference type="Proteomes" id="UP000323819"/>
    </source>
</evidence>
<sequence length="116" mass="13235">MQEFDLWKIDGEGGLIATEVLEVHPEGLEHAVRIKSTSVETAILAYRSYCSVSNPDADWEIRDQDEFSELTGRMYESIDLQLAIESGQFKTVDEIVIVLRQRSSAIQKRIQSFRAE</sequence>
<dbReference type="AlphaFoldDB" id="A0ABD7SSA2"/>
<reference evidence="1 2" key="1">
    <citation type="submission" date="2019-06" db="EMBL/GenBank/DDBJ databases">
        <title>Vibrio cholerae phylogeny based on whole-genome sequencing reveals genetic diversity and population strucutre.</title>
        <authorList>
            <person name="Zhiqiu Y."/>
            <person name="Bin L."/>
            <person name="Lingyan J."/>
        </authorList>
    </citation>
    <scope>NUCLEOTIDE SEQUENCE [LARGE SCALE GENOMIC DNA]</scope>
    <source>
        <strain evidence="1 2">N2814</strain>
    </source>
</reference>
<evidence type="ECO:0000313" key="1">
    <source>
        <dbReference type="EMBL" id="TXX67431.1"/>
    </source>
</evidence>
<name>A0ABD7SSA2_VIBCL</name>
<dbReference type="RefSeq" id="WP_148521573.1">
    <property type="nucleotide sequence ID" value="NZ_VSIJ01000005.1"/>
</dbReference>
<dbReference type="Proteomes" id="UP000323819">
    <property type="component" value="Unassembled WGS sequence"/>
</dbReference>
<proteinExistence type="predicted"/>
<protein>
    <submittedName>
        <fullName evidence="1">Uncharacterized protein</fullName>
    </submittedName>
</protein>
<dbReference type="EMBL" id="VSIJ01000005">
    <property type="protein sequence ID" value="TXX67431.1"/>
    <property type="molecule type" value="Genomic_DNA"/>
</dbReference>
<gene>
    <name evidence="1" type="ORF">FXF03_02290</name>
</gene>